<name>A0ABP4WJS7_9MICO</name>
<dbReference type="Proteomes" id="UP001500506">
    <property type="component" value="Unassembled WGS sequence"/>
</dbReference>
<evidence type="ECO:0000313" key="1">
    <source>
        <dbReference type="EMBL" id="GAA1756213.1"/>
    </source>
</evidence>
<gene>
    <name evidence="1" type="ORF">GCM10009747_13100</name>
</gene>
<comment type="caution">
    <text evidence="1">The sequence shown here is derived from an EMBL/GenBank/DDBJ whole genome shotgun (WGS) entry which is preliminary data.</text>
</comment>
<sequence length="117" mass="12994">MSDAYFERLDERRFRPTAHGRGMGPDRAALQPGRATAWVSTEADLVVGEVASPLASFIALIADRPYSRPLRHLPKARVRVPSEASDRGPDEPFHVLAGIRPLGWLRCVPTTPFSQFE</sequence>
<protein>
    <submittedName>
        <fullName evidence="1">Uncharacterized protein</fullName>
    </submittedName>
</protein>
<accession>A0ABP4WJS7</accession>
<organism evidence="1 2">
    <name type="scientific">Agromyces humatus</name>
    <dbReference type="NCBI Taxonomy" id="279573"/>
    <lineage>
        <taxon>Bacteria</taxon>
        <taxon>Bacillati</taxon>
        <taxon>Actinomycetota</taxon>
        <taxon>Actinomycetes</taxon>
        <taxon>Micrococcales</taxon>
        <taxon>Microbacteriaceae</taxon>
        <taxon>Agromyces</taxon>
    </lineage>
</organism>
<evidence type="ECO:0000313" key="2">
    <source>
        <dbReference type="Proteomes" id="UP001500506"/>
    </source>
</evidence>
<reference evidence="2" key="1">
    <citation type="journal article" date="2019" name="Int. J. Syst. Evol. Microbiol.">
        <title>The Global Catalogue of Microorganisms (GCM) 10K type strain sequencing project: providing services to taxonomists for standard genome sequencing and annotation.</title>
        <authorList>
            <consortium name="The Broad Institute Genomics Platform"/>
            <consortium name="The Broad Institute Genome Sequencing Center for Infectious Disease"/>
            <person name="Wu L."/>
            <person name="Ma J."/>
        </authorList>
    </citation>
    <scope>NUCLEOTIDE SEQUENCE [LARGE SCALE GENOMIC DNA]</scope>
    <source>
        <strain evidence="2">JCM 14319</strain>
    </source>
</reference>
<dbReference type="EMBL" id="BAAANH010000002">
    <property type="protein sequence ID" value="GAA1756213.1"/>
    <property type="molecule type" value="Genomic_DNA"/>
</dbReference>
<keyword evidence="2" id="KW-1185">Reference proteome</keyword>
<proteinExistence type="predicted"/>